<dbReference type="InterPro" id="IPR010619">
    <property type="entry name" value="ThrE-like_N"/>
</dbReference>
<feature type="domain" description="Threonine/serine exporter-like N-terminal" evidence="4">
    <location>
        <begin position="383"/>
        <end position="631"/>
    </location>
</feature>
<reference evidence="5" key="1">
    <citation type="submission" date="2023-03" db="EMBL/GenBank/DDBJ databases">
        <title>Emydomyces testavorans Genome Sequence.</title>
        <authorList>
            <person name="Hoyer L."/>
        </authorList>
    </citation>
    <scope>NUCLEOTIDE SEQUENCE</scope>
    <source>
        <strain evidence="5">16-2883</strain>
    </source>
</reference>
<evidence type="ECO:0000313" key="6">
    <source>
        <dbReference type="Proteomes" id="UP001219355"/>
    </source>
</evidence>
<keyword evidence="6" id="KW-1185">Reference proteome</keyword>
<evidence type="ECO:0000256" key="2">
    <source>
        <dbReference type="SAM" id="MobiDB-lite"/>
    </source>
</evidence>
<feature type="transmembrane region" description="Helical" evidence="3">
    <location>
        <begin position="733"/>
        <end position="763"/>
    </location>
</feature>
<gene>
    <name evidence="5" type="ORF">PRK78_004600</name>
</gene>
<feature type="compositionally biased region" description="Polar residues" evidence="2">
    <location>
        <begin position="229"/>
        <end position="242"/>
    </location>
</feature>
<sequence>MESSPSTPSSSRSPSPDAVYMAPSQSALRRGTSPRNGGQRSKALRWTSPVNITTRGDALPENLQDISQYKDNSQPQLQMPAATRQLPKWPSHHGGLLAQYDTETRPENSPMAGHSTGVVSKAIEEGLNASNSAQPKGSCLHAAYERAQSLASRIKSPSFVWSKKSSARNPSLPPQRDSAEGRGDAIITINLNEKDEEPFESPAADQEPFDTSEAHDIVRRLSRRGVEATTDNNGLHSGQVTPYNERDPNDYVEPPSQYRSGILFNLLKLYDQSQQEQREERPGSSSASPALPLTQPSSQQSSGLCTPRSKPKWHSKSRNVSSSSLTTLLHGQNPRSSGDADQLKRSKGSGMLATAAKKLRPRPRLEDEIRVTVHIAETLSRQRYLMKLCQALMRYGAPTHRLEEYMRMTARVLEIDAQFLYLPGCMFVSFGDGNTHTTDLKLLKYPQGVDLGRLVDVHEIYKEVVHDVIGVEEATQKLDEIIHRKDGYNKLWLILLYGCASATVGPFAFNAGAVDMPVAFFLGCLLGVLQYLVVPRSPLYSNVFELTAALVMSFLARALGSIRLNPGDTRRLFCFPALAQSAIALILPGYIVLCSSLELQSRNILAGSVRLVYSIIYSLVLGFGMMLGTSFYGSIDPSASAAYACSEDGARFGNWNEYARKFPFVILFTFCLIRISRAKWEQTPMMLAISCAGYVVNFFSAKHFAANTQIASALGAFAIGVMGNLYGRLRHGLAAAAILPAIFVQVPSGLAASGSLVAGLAYANELNRNSTALWEANKDSADVIFPPNITNLTGTAGSGTGGGVGELSTMTGANKLYGNVVFDLAYGMVQVSIAITVGLFLAALVVYPFGKRRSGLFSF</sequence>
<comment type="similarity">
    <text evidence="1">Belongs to the ThrE exporter (TC 2.A.79) family.</text>
</comment>
<dbReference type="EMBL" id="CP120628">
    <property type="protein sequence ID" value="WEW59131.1"/>
    <property type="molecule type" value="Genomic_DNA"/>
</dbReference>
<keyword evidence="3" id="KW-1133">Transmembrane helix</keyword>
<evidence type="ECO:0000256" key="3">
    <source>
        <dbReference type="SAM" id="Phobius"/>
    </source>
</evidence>
<feature type="transmembrane region" description="Helical" evidence="3">
    <location>
        <begin position="572"/>
        <end position="591"/>
    </location>
</feature>
<organism evidence="5 6">
    <name type="scientific">Emydomyces testavorans</name>
    <dbReference type="NCBI Taxonomy" id="2070801"/>
    <lineage>
        <taxon>Eukaryota</taxon>
        <taxon>Fungi</taxon>
        <taxon>Dikarya</taxon>
        <taxon>Ascomycota</taxon>
        <taxon>Pezizomycotina</taxon>
        <taxon>Eurotiomycetes</taxon>
        <taxon>Eurotiomycetidae</taxon>
        <taxon>Onygenales</taxon>
        <taxon>Nannizziopsiaceae</taxon>
        <taxon>Emydomyces</taxon>
    </lineage>
</organism>
<feature type="compositionally biased region" description="Polar residues" evidence="2">
    <location>
        <begin position="23"/>
        <end position="39"/>
    </location>
</feature>
<protein>
    <recommendedName>
        <fullName evidence="4">Threonine/serine exporter-like N-terminal domain-containing protein</fullName>
    </recommendedName>
</protein>
<keyword evidence="3" id="KW-0472">Membrane</keyword>
<feature type="region of interest" description="Disordered" evidence="2">
    <location>
        <begin position="159"/>
        <end position="257"/>
    </location>
</feature>
<feature type="transmembrane region" description="Helical" evidence="3">
    <location>
        <begin position="611"/>
        <end position="632"/>
    </location>
</feature>
<proteinExistence type="inferred from homology"/>
<evidence type="ECO:0000256" key="1">
    <source>
        <dbReference type="ARBA" id="ARBA00034125"/>
    </source>
</evidence>
<dbReference type="GO" id="GO:0022857">
    <property type="term" value="F:transmembrane transporter activity"/>
    <property type="evidence" value="ECO:0007669"/>
    <property type="project" value="InterPro"/>
</dbReference>
<dbReference type="Pfam" id="PF06738">
    <property type="entry name" value="ThrE"/>
    <property type="match status" value="1"/>
</dbReference>
<dbReference type="PANTHER" id="PTHR31082:SF4">
    <property type="entry name" value="PHEROMONE-REGULATED MEMBRANE PROTEIN 10"/>
    <property type="match status" value="1"/>
</dbReference>
<feature type="region of interest" description="Disordered" evidence="2">
    <location>
        <begin position="272"/>
        <end position="359"/>
    </location>
</feature>
<dbReference type="InterPro" id="IPR051361">
    <property type="entry name" value="ThrE/Ser_Exporter"/>
</dbReference>
<feature type="transmembrane region" description="Helical" evidence="3">
    <location>
        <begin position="824"/>
        <end position="849"/>
    </location>
</feature>
<keyword evidence="3" id="KW-0812">Transmembrane</keyword>
<evidence type="ECO:0000259" key="4">
    <source>
        <dbReference type="Pfam" id="PF06738"/>
    </source>
</evidence>
<feature type="compositionally biased region" description="Low complexity" evidence="2">
    <location>
        <begin position="1"/>
        <end position="16"/>
    </location>
</feature>
<feature type="transmembrane region" description="Helical" evidence="3">
    <location>
        <begin position="706"/>
        <end position="726"/>
    </location>
</feature>
<dbReference type="AlphaFoldDB" id="A0AAF0DI15"/>
<dbReference type="Proteomes" id="UP001219355">
    <property type="component" value="Chromosome 2"/>
</dbReference>
<feature type="transmembrane region" description="Helical" evidence="3">
    <location>
        <begin position="516"/>
        <end position="533"/>
    </location>
</feature>
<name>A0AAF0DI15_9EURO</name>
<accession>A0AAF0DI15</accession>
<feature type="compositionally biased region" description="Polar residues" evidence="2">
    <location>
        <begin position="318"/>
        <end position="336"/>
    </location>
</feature>
<dbReference type="PANTHER" id="PTHR31082">
    <property type="entry name" value="PHEROMONE-REGULATED MEMBRANE PROTEIN 10"/>
    <property type="match status" value="1"/>
</dbReference>
<evidence type="ECO:0000313" key="5">
    <source>
        <dbReference type="EMBL" id="WEW59131.1"/>
    </source>
</evidence>
<feature type="compositionally biased region" description="Low complexity" evidence="2">
    <location>
        <begin position="283"/>
        <end position="304"/>
    </location>
</feature>
<feature type="region of interest" description="Disordered" evidence="2">
    <location>
        <begin position="1"/>
        <end position="63"/>
    </location>
</feature>
<feature type="transmembrane region" description="Helical" evidence="3">
    <location>
        <begin position="491"/>
        <end position="509"/>
    </location>
</feature>